<dbReference type="EMBL" id="JAAMRR010000637">
    <property type="protein sequence ID" value="NGX95943.1"/>
    <property type="molecule type" value="Genomic_DNA"/>
</dbReference>
<organism evidence="2 3">
    <name type="scientific">Candidatus Afipia apatlaquensis</name>
    <dbReference type="NCBI Taxonomy" id="2712852"/>
    <lineage>
        <taxon>Bacteria</taxon>
        <taxon>Pseudomonadati</taxon>
        <taxon>Pseudomonadota</taxon>
        <taxon>Alphaproteobacteria</taxon>
        <taxon>Hyphomicrobiales</taxon>
        <taxon>Nitrobacteraceae</taxon>
        <taxon>Afipia</taxon>
    </lineage>
</organism>
<keyword evidence="3" id="KW-1185">Reference proteome</keyword>
<reference evidence="2" key="1">
    <citation type="submission" date="2020-02" db="EMBL/GenBank/DDBJ databases">
        <title>Draft genome sequence of Candidatus Afipia apatlaquensis IBT-C3, a potential strain for decolorization of textile dyes.</title>
        <authorList>
            <person name="Sanchez-Reyes A."/>
            <person name="Breton-Deval L."/>
            <person name="Mangelson H."/>
            <person name="Sanchez-Flores A."/>
        </authorList>
    </citation>
    <scope>NUCLEOTIDE SEQUENCE [LARGE SCALE GENOMIC DNA]</scope>
    <source>
        <strain evidence="2">IBT-C3</strain>
    </source>
</reference>
<evidence type="ECO:0000313" key="3">
    <source>
        <dbReference type="Proteomes" id="UP000480266"/>
    </source>
</evidence>
<keyword evidence="1" id="KW-1133">Transmembrane helix</keyword>
<protein>
    <submittedName>
        <fullName evidence="2">Glycosyl transferase</fullName>
    </submittedName>
</protein>
<feature type="transmembrane region" description="Helical" evidence="1">
    <location>
        <begin position="51"/>
        <end position="70"/>
    </location>
</feature>
<accession>A0A7C9RF74</accession>
<keyword evidence="1" id="KW-0472">Membrane</keyword>
<proteinExistence type="predicted"/>
<dbReference type="Proteomes" id="UP000480266">
    <property type="component" value="Unassembled WGS sequence"/>
</dbReference>
<gene>
    <name evidence="2" type="ORF">G4V63_12140</name>
</gene>
<comment type="caution">
    <text evidence="2">The sequence shown here is derived from an EMBL/GenBank/DDBJ whole genome shotgun (WGS) entry which is preliminary data.</text>
</comment>
<evidence type="ECO:0000313" key="2">
    <source>
        <dbReference type="EMBL" id="NGX95943.1"/>
    </source>
</evidence>
<feature type="transmembrane region" description="Helical" evidence="1">
    <location>
        <begin position="82"/>
        <end position="103"/>
    </location>
</feature>
<feature type="non-terminal residue" evidence="2">
    <location>
        <position position="1"/>
    </location>
</feature>
<name>A0A7C9RF74_9BRAD</name>
<keyword evidence="2" id="KW-0808">Transferase</keyword>
<sequence length="245" mass="27432">LGVLGLYALARGRAANAASATLINISVWMIFLYFVWHSLHARVEANWLGPIYPAFAIAAAFAVWGTTWNARERRTVNWSRRLALPIGVILFVVLIVQTNTGLFTGFRRDATVRSVGVGWPELAREIEALRIKQNASCVLAADYGTTSWMMFYLPKGTCVAQFQQRYRWTFMQEPDANLLKGKALLIGPVDSSPYYRARYARSEKLAELTRKRSGVGFETYQIDLLDGVKGETLDRSPAPELGGHQ</sequence>
<dbReference type="AlphaFoldDB" id="A0A7C9RF74"/>
<keyword evidence="1" id="KW-0812">Transmembrane</keyword>
<dbReference type="GO" id="GO:0016740">
    <property type="term" value="F:transferase activity"/>
    <property type="evidence" value="ECO:0007669"/>
    <property type="project" value="UniProtKB-KW"/>
</dbReference>
<feature type="transmembrane region" description="Helical" evidence="1">
    <location>
        <begin position="21"/>
        <end position="39"/>
    </location>
</feature>
<evidence type="ECO:0000256" key="1">
    <source>
        <dbReference type="SAM" id="Phobius"/>
    </source>
</evidence>